<protein>
    <submittedName>
        <fullName evidence="2">Uncharacterized protein</fullName>
    </submittedName>
</protein>
<accession>A0AAE1CUU8</accession>
<feature type="region of interest" description="Disordered" evidence="1">
    <location>
        <begin position="524"/>
        <end position="584"/>
    </location>
</feature>
<feature type="region of interest" description="Disordered" evidence="1">
    <location>
        <begin position="1155"/>
        <end position="1178"/>
    </location>
</feature>
<dbReference type="Proteomes" id="UP001283361">
    <property type="component" value="Unassembled WGS sequence"/>
</dbReference>
<feature type="compositionally biased region" description="Polar residues" evidence="1">
    <location>
        <begin position="551"/>
        <end position="567"/>
    </location>
</feature>
<keyword evidence="3" id="KW-1185">Reference proteome</keyword>
<evidence type="ECO:0000313" key="3">
    <source>
        <dbReference type="Proteomes" id="UP001283361"/>
    </source>
</evidence>
<dbReference type="EMBL" id="JAWDGP010006631">
    <property type="protein sequence ID" value="KAK3737670.1"/>
    <property type="molecule type" value="Genomic_DNA"/>
</dbReference>
<gene>
    <name evidence="2" type="ORF">RRG08_066357</name>
</gene>
<proteinExistence type="predicted"/>
<evidence type="ECO:0000256" key="1">
    <source>
        <dbReference type="SAM" id="MobiDB-lite"/>
    </source>
</evidence>
<reference evidence="2" key="1">
    <citation type="journal article" date="2023" name="G3 (Bethesda)">
        <title>A reference genome for the long-term kleptoplast-retaining sea slug Elysia crispata morphotype clarki.</title>
        <authorList>
            <person name="Eastman K.E."/>
            <person name="Pendleton A.L."/>
            <person name="Shaikh M.A."/>
            <person name="Suttiyut T."/>
            <person name="Ogas R."/>
            <person name="Tomko P."/>
            <person name="Gavelis G."/>
            <person name="Widhalm J.R."/>
            <person name="Wisecaver J.H."/>
        </authorList>
    </citation>
    <scope>NUCLEOTIDE SEQUENCE</scope>
    <source>
        <strain evidence="2">ECLA1</strain>
    </source>
</reference>
<feature type="region of interest" description="Disordered" evidence="1">
    <location>
        <begin position="849"/>
        <end position="871"/>
    </location>
</feature>
<organism evidence="2 3">
    <name type="scientific">Elysia crispata</name>
    <name type="common">lettuce slug</name>
    <dbReference type="NCBI Taxonomy" id="231223"/>
    <lineage>
        <taxon>Eukaryota</taxon>
        <taxon>Metazoa</taxon>
        <taxon>Spiralia</taxon>
        <taxon>Lophotrochozoa</taxon>
        <taxon>Mollusca</taxon>
        <taxon>Gastropoda</taxon>
        <taxon>Heterobranchia</taxon>
        <taxon>Euthyneura</taxon>
        <taxon>Panpulmonata</taxon>
        <taxon>Sacoglossa</taxon>
        <taxon>Placobranchoidea</taxon>
        <taxon>Plakobranchidae</taxon>
        <taxon>Elysia</taxon>
    </lineage>
</organism>
<comment type="caution">
    <text evidence="2">The sequence shown here is derived from an EMBL/GenBank/DDBJ whole genome shotgun (WGS) entry which is preliminary data.</text>
</comment>
<name>A0AAE1CUU8_9GAST</name>
<sequence length="1583" mass="174841">MLFHPPTSTFATSNLTGNAVMVNSEIISTGEISKQTLRPNYITSWRDEMETLNPVVWKISRPKEMTDDCSVISATTGGSSPLLLLYDQENGVGGTCRKERSYFPALQFSSISPVIPIQCLPQRSDHNNQFTCMEANLSSKARELRDFLYAENHFLGALFAKKSWKSSTATALPSVEPKCLDELLIPVQPDGSVLKMSEKLTSVGENDSEKSNLSLCSIKNVVLDSERHERTENLKLRDDERNKVCNELSTSSIVNDTDRNTLTSERVNGNSAHNTEPRTEEIQFCGEKHALVFTHQELTLPQRVDATRTQDLSSEKCPLKRNSEKLLTQFAVHPALLMVDSSETQRNDLQEMTGSSPLSPMKPLDKELPEKVSQHQHQDCQYPQSNSTMSPLFASPGKNSLNLSPNNLQIIARGGEGNPRSSGISKQEIMEHLGPVSVNCSSCKGESNLSVSSSLILMCNGEHLDISLPFGEADKGQLKECSSPTKSLRERKQITRNCKSTVKTNFPKPFVSLPERTEEAKDNITLDKRAPHASAQTKLNSPLDKGDKGNDIQQSQLFDNSKQTSTSHYDEQGQGEPMILSQSSKTTKKDLSLLVHKKEEELLKQLISLFDKLSYKMQKGFCSDAEEQISKFEGIFLRLKKSQEREQEKLTSLRKVKHHSLKAQQARLTWFRRRQDLLRHASFKHTLLVKRLGEIGSNVHATAKSSQTSQVDGTINQMTDPYVGEDPAAKVTEPQQLEHMDDTTALTEKANGNEETASAIAFDISSEPLKSIICSPKTMNKTHSNILDSDSGQSFNLFSKSSVSHPSASGKNISLNEGCRKLLVEKEKIALRKDISCFADNKSKRKVYSEDGRKTGSIKDMGGTNNPSELNDRQHCLPTSKALGNEVLTMDTFSLGYADKEVLNVQMSDPSPLETNDISVNIDFCTAANKEGAAAAAAEHHVSQTAVDQSAVCKDIFVEGKLTENFNPAPICQFQDGRASPAESVITVTDSVTQLADNETLEKNSADVASDRKGGTEIDQLLVRPSSLEAVSYTDAKRIEMNACSAKTFVETKVNVLNPAVTTKIASPECSLDMAICSNPHGFPFKGKKNTLFDYLSSPSTGSMSHRIMAHPASGSYDVEINTQLPEILSEGQSTWKPKSVSTFISPEISSSSMLHKSLRNSPKVKENEKGSRKQAPINTQPILPLIFPSTGTADSVNIIGMTSVSQIRHTSSCKPTPPSPCSSVSSCLFSVCRNNSGGRPSLNQNQQTSKALSSPKMASKFEAISSLPYIQQSQNPCTIASSNHMSKETCVSQLEQQEVEKERVKLAFVDTICQYRNQVGPNLKCLKPKVCKRNILKGSSEDPKDCFVPAETTTSLSYSFKPLTGTHLSVSDNVNIHQSSQTMLPTHLDVKSKSLKITPRCQSSEKLESATVNHTTPKKIKRAKGGKCKKTSKAAFVNQGYIKDYFSKLSTPCIQVKEPVFYCMTQQDAAPNDITSVSSNNDKISLHQHSCSSKSGWYKVIDSSRDRDQCLENSSMINIEDNKQTTSIMDLTSLSTLVKFNSVHIIHDAEFSAGRQEFVDFWSESFSDIRMTQEFWHSVDLW</sequence>
<evidence type="ECO:0000313" key="2">
    <source>
        <dbReference type="EMBL" id="KAK3737670.1"/>
    </source>
</evidence>